<evidence type="ECO:0000313" key="4">
    <source>
        <dbReference type="EMBL" id="TRA84246.1"/>
    </source>
</evidence>
<keyword evidence="5" id="KW-1185">Reference proteome</keyword>
<dbReference type="Proteomes" id="UP000319481">
    <property type="component" value="Unassembled WGS sequence"/>
</dbReference>
<proteinExistence type="predicted"/>
<dbReference type="InterPro" id="IPR050523">
    <property type="entry name" value="AKR_Detox_Biosynth"/>
</dbReference>
<gene>
    <name evidence="4" type="ORF">EXN23_23090</name>
    <name evidence="3" type="ORF">O9X88_20350</name>
</gene>
<dbReference type="PANTHER" id="PTHR43364:SF4">
    <property type="entry name" value="NAD(P)-LINKED OXIDOREDUCTASE SUPERFAMILY PROTEIN"/>
    <property type="match status" value="1"/>
</dbReference>
<evidence type="ECO:0000313" key="3">
    <source>
        <dbReference type="EMBL" id="MCZ7939900.1"/>
    </source>
</evidence>
<dbReference type="SUPFAM" id="SSF51430">
    <property type="entry name" value="NAD(P)-linked oxidoreductase"/>
    <property type="match status" value="1"/>
</dbReference>
<feature type="domain" description="NADP-dependent oxidoreductase" evidence="2">
    <location>
        <begin position="18"/>
        <end position="323"/>
    </location>
</feature>
<dbReference type="InterPro" id="IPR020471">
    <property type="entry name" value="AKR"/>
</dbReference>
<sequence length="358" mass="39583">MRYRYLGRTGVQVSEYMLGTMSYGSDGNADEGECVDIVHRALDRGINFIDTADTYSHGEAESIVGKAISGRRDKVVLATKFRLPAGDGPNEQGGSRYWIMKQVENSLRRLKTDHIDLYQMHRPDLQTDIEETLGALSDLVTQGKVRYIGCSTAPAWYIAETQAVSCLQKLSRFVNETSPYSIFQRAVERETLPAAQHYRMGFTAWSPLNGGWLTGKYSAGAMPAGSRADRVQGQWGKHYPILQSRFDMQRAGNRRKLELLPELEAIARQAGLSLMHMAQAFPLAHTAVTSVILGPRTMEQFDGMEAGFEAKLDNLTLDQIDALLPPGGLIEEADRGYVSPWLAPEIRRHAGTGSGKAA</sequence>
<dbReference type="EMBL" id="JAPZLR010000016">
    <property type="protein sequence ID" value="MCZ7939900.1"/>
    <property type="molecule type" value="Genomic_DNA"/>
</dbReference>
<dbReference type="PRINTS" id="PR00069">
    <property type="entry name" value="ALDKETRDTASE"/>
</dbReference>
<dbReference type="AlphaFoldDB" id="A0A9X3KS18"/>
<dbReference type="EMBL" id="SGNZ01000016">
    <property type="protein sequence ID" value="TRA84246.1"/>
    <property type="molecule type" value="Genomic_DNA"/>
</dbReference>
<dbReference type="PANTHER" id="PTHR43364">
    <property type="entry name" value="NADH-SPECIFIC METHYLGLYOXAL REDUCTASE-RELATED"/>
    <property type="match status" value="1"/>
</dbReference>
<dbReference type="InterPro" id="IPR036812">
    <property type="entry name" value="NAD(P)_OxRdtase_dom_sf"/>
</dbReference>
<dbReference type="GO" id="GO:0005829">
    <property type="term" value="C:cytosol"/>
    <property type="evidence" value="ECO:0007669"/>
    <property type="project" value="UniProtKB-ARBA"/>
</dbReference>
<name>A0A9X3KS18_9HYPH</name>
<evidence type="ECO:0000256" key="1">
    <source>
        <dbReference type="ARBA" id="ARBA00023002"/>
    </source>
</evidence>
<accession>A0A9X3KS18</accession>
<dbReference type="FunFam" id="3.20.20.100:FF:000004">
    <property type="entry name" value="Oxidoreductase, aldo/keto reductase"/>
    <property type="match status" value="1"/>
</dbReference>
<reference evidence="4" key="2">
    <citation type="submission" date="2019-02" db="EMBL/GenBank/DDBJ databases">
        <authorList>
            <person name="Baeyen S."/>
        </authorList>
    </citation>
    <scope>NUCLEOTIDE SEQUENCE</scope>
    <source>
        <strain evidence="4">GBBC3283</strain>
    </source>
</reference>
<dbReference type="RefSeq" id="WP_142914064.1">
    <property type="nucleotide sequence ID" value="NZ_JAPZLN010000008.1"/>
</dbReference>
<dbReference type="Pfam" id="PF00248">
    <property type="entry name" value="Aldo_ket_red"/>
    <property type="match status" value="1"/>
</dbReference>
<protein>
    <submittedName>
        <fullName evidence="3">Aldo/keto reductase</fullName>
    </submittedName>
</protein>
<comment type="caution">
    <text evidence="3">The sequence shown here is derived from an EMBL/GenBank/DDBJ whole genome shotgun (WGS) entry which is preliminary data.</text>
</comment>
<dbReference type="InterPro" id="IPR023210">
    <property type="entry name" value="NADP_OxRdtase_dom"/>
</dbReference>
<organism evidence="3 6">
    <name type="scientific">Agrobacterium salinitolerans</name>
    <dbReference type="NCBI Taxonomy" id="1183413"/>
    <lineage>
        <taxon>Bacteria</taxon>
        <taxon>Pseudomonadati</taxon>
        <taxon>Pseudomonadota</taxon>
        <taxon>Alphaproteobacteria</taxon>
        <taxon>Hyphomicrobiales</taxon>
        <taxon>Rhizobiaceae</taxon>
        <taxon>Rhizobium/Agrobacterium group</taxon>
        <taxon>Agrobacterium</taxon>
    </lineage>
</organism>
<evidence type="ECO:0000259" key="2">
    <source>
        <dbReference type="Pfam" id="PF00248"/>
    </source>
</evidence>
<evidence type="ECO:0000313" key="6">
    <source>
        <dbReference type="Proteomes" id="UP001151018"/>
    </source>
</evidence>
<keyword evidence="1" id="KW-0560">Oxidoreductase</keyword>
<reference evidence="3" key="3">
    <citation type="submission" date="2022-12" db="EMBL/GenBank/DDBJ databases">
        <title>Draft genome sequences of 22 rhizogenic Agrobacterium biovar 1 strains, the causative agent of hairy root disease.</title>
        <authorList>
            <person name="Kim N."/>
            <person name="Vargas P."/>
            <person name="Rediers H."/>
        </authorList>
    </citation>
    <scope>NUCLEOTIDE SEQUENCE</scope>
    <source>
        <strain evidence="3">ST15.13.006</strain>
    </source>
</reference>
<dbReference type="Proteomes" id="UP001151018">
    <property type="component" value="Unassembled WGS sequence"/>
</dbReference>
<evidence type="ECO:0000313" key="5">
    <source>
        <dbReference type="Proteomes" id="UP000319481"/>
    </source>
</evidence>
<dbReference type="GO" id="GO:0016491">
    <property type="term" value="F:oxidoreductase activity"/>
    <property type="evidence" value="ECO:0007669"/>
    <property type="project" value="UniProtKB-KW"/>
</dbReference>
<reference evidence="4 5" key="1">
    <citation type="journal article" date="2019" name="Appl. Microbiol. Biotechnol.">
        <title>Differential efficiency of wild type rhizogenic strains for rol gene transformation of plants.</title>
        <authorList>
            <person name="Desmet S."/>
            <person name="De Keyser E."/>
            <person name="Van Vaerenbergh J."/>
            <person name="Baeyen S."/>
            <person name="Van Huylenbroeck J."/>
            <person name="Geelen D."/>
            <person name="Dhooghe E."/>
        </authorList>
    </citation>
    <scope>NUCLEOTIDE SEQUENCE [LARGE SCALE GENOMIC DNA]</scope>
    <source>
        <strain evidence="4 5">GBBC3283</strain>
    </source>
</reference>
<dbReference type="GeneID" id="79865387"/>
<dbReference type="Gene3D" id="3.20.20.100">
    <property type="entry name" value="NADP-dependent oxidoreductase domain"/>
    <property type="match status" value="1"/>
</dbReference>